<dbReference type="InterPro" id="IPR036259">
    <property type="entry name" value="MFS_trans_sf"/>
</dbReference>
<keyword evidence="1" id="KW-0472">Membrane</keyword>
<dbReference type="Gene3D" id="1.20.1250.20">
    <property type="entry name" value="MFS general substrate transporter like domains"/>
    <property type="match status" value="1"/>
</dbReference>
<feature type="transmembrane region" description="Helical" evidence="1">
    <location>
        <begin position="131"/>
        <end position="150"/>
    </location>
</feature>
<feature type="transmembrane region" description="Helical" evidence="1">
    <location>
        <begin position="37"/>
        <end position="57"/>
    </location>
</feature>
<keyword evidence="1" id="KW-0812">Transmembrane</keyword>
<organism evidence="2">
    <name type="scientific">Minutocellus polymorphus</name>
    <dbReference type="NCBI Taxonomy" id="265543"/>
    <lineage>
        <taxon>Eukaryota</taxon>
        <taxon>Sar</taxon>
        <taxon>Stramenopiles</taxon>
        <taxon>Ochrophyta</taxon>
        <taxon>Bacillariophyta</taxon>
        <taxon>Mediophyceae</taxon>
        <taxon>Cymatosirophycidae</taxon>
        <taxon>Cymatosirales</taxon>
        <taxon>Cymatosiraceae</taxon>
        <taxon>Minutocellus</taxon>
    </lineage>
</organism>
<sequence>MICMLPFNFAFGFAASFRGSFISREVVRIALDDKESAYIGVLSSVTAIVAAVMSLFFGRIAHKVGKGTILFIGALCFFLVAAPFALKPKISQWGWVGVCSVYILQGIGRSTYEGTLKAEFADFFAHEKEGAFANIVLMNGVSSALGYHLSINLPCTTPSKYCIEYSDGTLHNVLVFEILVMSTAILAIWGYWRAAVLFKHEIERGGTARVMGTEEEERPFTNSSYREEALT</sequence>
<evidence type="ECO:0000313" key="2">
    <source>
        <dbReference type="EMBL" id="CAD8375674.1"/>
    </source>
</evidence>
<dbReference type="AlphaFoldDB" id="A0A7S0AVI9"/>
<dbReference type="EMBL" id="HBEJ01014678">
    <property type="protein sequence ID" value="CAD8375674.1"/>
    <property type="molecule type" value="Transcribed_RNA"/>
</dbReference>
<evidence type="ECO:0000256" key="1">
    <source>
        <dbReference type="SAM" id="Phobius"/>
    </source>
</evidence>
<dbReference type="InterPro" id="IPR011701">
    <property type="entry name" value="MFS"/>
</dbReference>
<dbReference type="SUPFAM" id="SSF103473">
    <property type="entry name" value="MFS general substrate transporter"/>
    <property type="match status" value="1"/>
</dbReference>
<feature type="transmembrane region" description="Helical" evidence="1">
    <location>
        <begin position="69"/>
        <end position="86"/>
    </location>
</feature>
<dbReference type="Pfam" id="PF07690">
    <property type="entry name" value="MFS_1"/>
    <property type="match status" value="1"/>
</dbReference>
<evidence type="ECO:0008006" key="3">
    <source>
        <dbReference type="Google" id="ProtNLM"/>
    </source>
</evidence>
<accession>A0A7S0AVI9</accession>
<name>A0A7S0AVI9_9STRA</name>
<keyword evidence="1" id="KW-1133">Transmembrane helix</keyword>
<proteinExistence type="predicted"/>
<feature type="transmembrane region" description="Helical" evidence="1">
    <location>
        <begin position="170"/>
        <end position="192"/>
    </location>
</feature>
<gene>
    <name evidence="2" type="ORF">MPOL1434_LOCUS8613</name>
</gene>
<reference evidence="2" key="1">
    <citation type="submission" date="2021-01" db="EMBL/GenBank/DDBJ databases">
        <authorList>
            <person name="Corre E."/>
            <person name="Pelletier E."/>
            <person name="Niang G."/>
            <person name="Scheremetjew M."/>
            <person name="Finn R."/>
            <person name="Kale V."/>
            <person name="Holt S."/>
            <person name="Cochrane G."/>
            <person name="Meng A."/>
            <person name="Brown T."/>
            <person name="Cohen L."/>
        </authorList>
    </citation>
    <scope>NUCLEOTIDE SEQUENCE</scope>
    <source>
        <strain evidence="2">CCMP3303</strain>
    </source>
</reference>
<protein>
    <recommendedName>
        <fullName evidence="3">Major facilitator superfamily (MFS) profile domain-containing protein</fullName>
    </recommendedName>
</protein>
<dbReference type="GO" id="GO:0022857">
    <property type="term" value="F:transmembrane transporter activity"/>
    <property type="evidence" value="ECO:0007669"/>
    <property type="project" value="InterPro"/>
</dbReference>